<evidence type="ECO:0000313" key="3">
    <source>
        <dbReference type="Proteomes" id="UP000316167"/>
    </source>
</evidence>
<keyword evidence="1" id="KW-0175">Coiled coil</keyword>
<dbReference type="AlphaFoldDB" id="A0A562SE03"/>
<dbReference type="SUPFAM" id="SSF52540">
    <property type="entry name" value="P-loop containing nucleoside triphosphate hydrolases"/>
    <property type="match status" value="1"/>
</dbReference>
<organism evidence="2 3">
    <name type="scientific">Lacibacter cauensis</name>
    <dbReference type="NCBI Taxonomy" id="510947"/>
    <lineage>
        <taxon>Bacteria</taxon>
        <taxon>Pseudomonadati</taxon>
        <taxon>Bacteroidota</taxon>
        <taxon>Chitinophagia</taxon>
        <taxon>Chitinophagales</taxon>
        <taxon>Chitinophagaceae</taxon>
        <taxon>Lacibacter</taxon>
    </lineage>
</organism>
<dbReference type="Gene3D" id="3.40.50.300">
    <property type="entry name" value="P-loop containing nucleotide triphosphate hydrolases"/>
    <property type="match status" value="1"/>
</dbReference>
<dbReference type="OrthoDB" id="9791620at2"/>
<sequence>MSANPYSKGSQWRRWDLHVHTPGTKKNDQFEGSSIEEKWTNYINNINSYAGEISAIGITDYTCIENYFKFKELMADGTITKQIPLVIPNIELRILPATGSATPINIHCLFNPSFDHKIKERFLHRLKFDYRSRIYSASKTDLIDLGKSYKNDQSLTDDNAVEEAIKQYTVSVTDLRILFKDDPELRSNLLIVVANSSKDGASGLRDHSELIEGVQFAALDATRQAIYQFSEAIFSGSDKDVKYFAGIGADSAKEVKRKCLGLMPCYHGSDAHDNAKIFEPDLKRYCWIKSDPTFNGLRQTLYEPTTRVRIQEDEPEVKKDYLVIDEVKFVPASGDKTFSPDAIAVNDKLNAIIGGKSSGKSLLLYYIAKTIDPVQVKRKLEELEIEAGYTFDNNPAFDFEVKWCDGVVYKLRQVAGEKSRQITYIPQMYINFLAEKRGKEGLKTLIQSFLEEKDSFAAFLKELQKEQDEIKVDLNTAITQFFQLKGNYARITEEIRGKGDKSARLRNIEEKNNELAGLRSIAGFTEEDEQKFDQLEKNKKIHQDRLTSLQQLKTAYQTEYPAELQRLRAGVETSLDNYARLASAKFLLHPFIGQRFPSQINADKEQINAAFKTLVEQAQKFDLKIDRLIGLTNDKINQYNGSIQPYLDKISNRTKLQSLQLEIATEQTVVEQINELEQSLAATQIAITEEYNKINTANVKLLTSYNKIVDEINSNPEYSEISIEKKIKLKAYLDFDTQRFAAACTTFINKQSYFSNMFGTYFDGSNNYVFDKDTHAANFKEIFDKVLEPSASNIRFNQGGTIQNVTTSLFEDYFSVDYELSQDEEDILRMSPGKKGMILLFLILHLSNADYPILIDQPEDNLDNRTVYTELKDFIKQKKIERQIIIVTHNANIVVPTDAENVIVANQKGQDAGKDNAAYRFEYISGSLENTFRSASNTGILNQMGIKEHVCEILEGGETAFIERERRYSLNE</sequence>
<protein>
    <submittedName>
        <fullName evidence="2">Uncharacterized protein</fullName>
    </submittedName>
</protein>
<dbReference type="InterPro" id="IPR027417">
    <property type="entry name" value="P-loop_NTPase"/>
</dbReference>
<accession>A0A562SE03</accession>
<comment type="caution">
    <text evidence="2">The sequence shown here is derived from an EMBL/GenBank/DDBJ whole genome shotgun (WGS) entry which is preliminary data.</text>
</comment>
<keyword evidence="3" id="KW-1185">Reference proteome</keyword>
<reference evidence="2 3" key="1">
    <citation type="journal article" date="2015" name="Stand. Genomic Sci.">
        <title>Genomic Encyclopedia of Bacterial and Archaeal Type Strains, Phase III: the genomes of soil and plant-associated and newly described type strains.</title>
        <authorList>
            <person name="Whitman W.B."/>
            <person name="Woyke T."/>
            <person name="Klenk H.P."/>
            <person name="Zhou Y."/>
            <person name="Lilburn T.G."/>
            <person name="Beck B.J."/>
            <person name="De Vos P."/>
            <person name="Vandamme P."/>
            <person name="Eisen J.A."/>
            <person name="Garrity G."/>
            <person name="Hugenholtz P."/>
            <person name="Kyrpides N.C."/>
        </authorList>
    </citation>
    <scope>NUCLEOTIDE SEQUENCE [LARGE SCALE GENOMIC DNA]</scope>
    <source>
        <strain evidence="2 3">CGMCC 1.7271</strain>
    </source>
</reference>
<feature type="coiled-coil region" evidence="1">
    <location>
        <begin position="525"/>
        <end position="552"/>
    </location>
</feature>
<dbReference type="RefSeq" id="WP_144887825.1">
    <property type="nucleotide sequence ID" value="NZ_VLLE01000006.1"/>
</dbReference>
<name>A0A562SE03_9BACT</name>
<evidence type="ECO:0000256" key="1">
    <source>
        <dbReference type="SAM" id="Coils"/>
    </source>
</evidence>
<dbReference type="EMBL" id="VLLE01000006">
    <property type="protein sequence ID" value="TWI79036.1"/>
    <property type="molecule type" value="Genomic_DNA"/>
</dbReference>
<proteinExistence type="predicted"/>
<dbReference type="NCBIfam" id="NF045780">
    <property type="entry name" value="TrlF_fam_ATP"/>
    <property type="match status" value="1"/>
</dbReference>
<dbReference type="InterPro" id="IPR054787">
    <property type="entry name" value="TrlF_ATPase"/>
</dbReference>
<evidence type="ECO:0000313" key="2">
    <source>
        <dbReference type="EMBL" id="TWI79036.1"/>
    </source>
</evidence>
<gene>
    <name evidence="2" type="ORF">IQ13_3428</name>
</gene>
<dbReference type="Proteomes" id="UP000316167">
    <property type="component" value="Unassembled WGS sequence"/>
</dbReference>